<accession>A0ABS6EH50</accession>
<keyword evidence="1" id="KW-1133">Transmembrane helix</keyword>
<gene>
    <name evidence="2" type="ORF">KQI86_07075</name>
</gene>
<sequence>MKNKKRNIIISIVVIVIIIFEVFIRLSLDRTVRYYLFKKGYYRTSFQCKIIKSDFYNDDIERYYTIDPSIGPDLIAVKKNGLGLWYIDIDKTGGA</sequence>
<dbReference type="RefSeq" id="WP_216438581.1">
    <property type="nucleotide sequence ID" value="NZ_JAHLQF010000002.1"/>
</dbReference>
<evidence type="ECO:0000313" key="2">
    <source>
        <dbReference type="EMBL" id="MBU5484087.1"/>
    </source>
</evidence>
<name>A0ABS6EH50_9CLOT</name>
<feature type="transmembrane region" description="Helical" evidence="1">
    <location>
        <begin position="7"/>
        <end position="28"/>
    </location>
</feature>
<keyword evidence="3" id="KW-1185">Reference proteome</keyword>
<comment type="caution">
    <text evidence="2">The sequence shown here is derived from an EMBL/GenBank/DDBJ whole genome shotgun (WGS) entry which is preliminary data.</text>
</comment>
<evidence type="ECO:0000313" key="3">
    <source>
        <dbReference type="Proteomes" id="UP000726170"/>
    </source>
</evidence>
<dbReference type="EMBL" id="JAHLQF010000002">
    <property type="protein sequence ID" value="MBU5484087.1"/>
    <property type="molecule type" value="Genomic_DNA"/>
</dbReference>
<keyword evidence="1" id="KW-0812">Transmembrane</keyword>
<protein>
    <submittedName>
        <fullName evidence="2">Uncharacterized protein</fullName>
    </submittedName>
</protein>
<reference evidence="2 3" key="1">
    <citation type="submission" date="2021-06" db="EMBL/GenBank/DDBJ databases">
        <authorList>
            <person name="Sun Q."/>
            <person name="Li D."/>
        </authorList>
    </citation>
    <scope>NUCLEOTIDE SEQUENCE [LARGE SCALE GENOMIC DNA]</scope>
    <source>
        <strain evidence="2 3">MSJ-11</strain>
    </source>
</reference>
<keyword evidence="1" id="KW-0472">Membrane</keyword>
<dbReference type="Proteomes" id="UP000726170">
    <property type="component" value="Unassembled WGS sequence"/>
</dbReference>
<proteinExistence type="predicted"/>
<organism evidence="2 3">
    <name type="scientific">Clostridium mobile</name>
    <dbReference type="NCBI Taxonomy" id="2841512"/>
    <lineage>
        <taxon>Bacteria</taxon>
        <taxon>Bacillati</taxon>
        <taxon>Bacillota</taxon>
        <taxon>Clostridia</taxon>
        <taxon>Eubacteriales</taxon>
        <taxon>Clostridiaceae</taxon>
        <taxon>Clostridium</taxon>
    </lineage>
</organism>
<evidence type="ECO:0000256" key="1">
    <source>
        <dbReference type="SAM" id="Phobius"/>
    </source>
</evidence>